<dbReference type="PIRSF" id="PIRSF006078">
    <property type="entry name" value="GlxK"/>
    <property type="match status" value="1"/>
</dbReference>
<dbReference type="InterPro" id="IPR018193">
    <property type="entry name" value="Glyc_kinase_flavodox-like_fold"/>
</dbReference>
<accession>A0A934NE90</accession>
<evidence type="ECO:0000256" key="2">
    <source>
        <dbReference type="ARBA" id="ARBA00022679"/>
    </source>
</evidence>
<protein>
    <submittedName>
        <fullName evidence="6">Glycerate kinase</fullName>
    </submittedName>
</protein>
<dbReference type="SUPFAM" id="SSF110738">
    <property type="entry name" value="Glycerate kinase I"/>
    <property type="match status" value="1"/>
</dbReference>
<reference evidence="6 7" key="1">
    <citation type="submission" date="2020-10" db="EMBL/GenBank/DDBJ databases">
        <title>Ca. Dormibacterota MAGs.</title>
        <authorList>
            <person name="Montgomery K."/>
        </authorList>
    </citation>
    <scope>NUCLEOTIDE SEQUENCE [LARGE SCALE GENOMIC DNA]</scope>
    <source>
        <strain evidence="6">Mitchell_Peninsula_5</strain>
    </source>
</reference>
<keyword evidence="3 4" id="KW-0418">Kinase</keyword>
<comment type="similarity">
    <text evidence="1 4">Belongs to the glycerate kinase type-1 family.</text>
</comment>
<sequence length="400" mass="40607">MPALSRGVSRIRRRGRSHPADGGARLSKGLLALCAPNAFKGTLSAASAAVCLGRGVSDAGWRPLRFPVADGGDGTLDVLLEAAGAGARVERVPVHGPLGRLRLARLGWLEPQVAVVELAEAAGLRLLGARREPLRSSSLGAGELIRAALDGGAKRIIVGVGGSASTDGGAGILHALGARLLDEGGRQVRPSGDALRRIAAVDLTTVDPRLGRCRVEVAVDVRSPLHGPDGAACVFAPQKGANGHQVELLDAGLRQFAGILERAVRKPALHSRPGAGAAGGAAFALAALGARLVGGAALVCEEAGLDRVLETVALVITGEGRLDSQTAAGKAPAEVAERARRAGVPCVAVCGTVAAGEELFTATIALDRLGPDPRRHVRSLLRRAGAAAARTGAEDLPRPG</sequence>
<dbReference type="InterPro" id="IPR018197">
    <property type="entry name" value="Glycerate_kinase_RE-like"/>
</dbReference>
<evidence type="ECO:0000256" key="4">
    <source>
        <dbReference type="PIRNR" id="PIRNR006078"/>
    </source>
</evidence>
<evidence type="ECO:0000256" key="5">
    <source>
        <dbReference type="SAM" id="MobiDB-lite"/>
    </source>
</evidence>
<gene>
    <name evidence="6" type="ORF">JF887_03650</name>
</gene>
<dbReference type="PANTHER" id="PTHR21599">
    <property type="entry name" value="GLYCERATE KINASE"/>
    <property type="match status" value="1"/>
</dbReference>
<dbReference type="Gene3D" id="3.40.50.10350">
    <property type="entry name" value="Glycerate kinase, domain 1"/>
    <property type="match status" value="1"/>
</dbReference>
<keyword evidence="2 4" id="KW-0808">Transferase</keyword>
<organism evidence="6 7">
    <name type="scientific">Candidatus Amunia macphersoniae</name>
    <dbReference type="NCBI Taxonomy" id="3127014"/>
    <lineage>
        <taxon>Bacteria</taxon>
        <taxon>Bacillati</taxon>
        <taxon>Candidatus Dormiibacterota</taxon>
        <taxon>Candidatus Dormibacteria</taxon>
        <taxon>Candidatus Aeolococcales</taxon>
        <taxon>Candidatus Aeolococcaceae</taxon>
        <taxon>Candidatus Amunia</taxon>
    </lineage>
</organism>
<dbReference type="GO" id="GO:0008887">
    <property type="term" value="F:glycerate kinase activity"/>
    <property type="evidence" value="ECO:0007669"/>
    <property type="project" value="UniProtKB-UniRule"/>
</dbReference>
<evidence type="ECO:0000313" key="6">
    <source>
        <dbReference type="EMBL" id="MBJ7608513.1"/>
    </source>
</evidence>
<dbReference type="EMBL" id="JAEKNN010000017">
    <property type="protein sequence ID" value="MBJ7608513.1"/>
    <property type="molecule type" value="Genomic_DNA"/>
</dbReference>
<evidence type="ECO:0000313" key="7">
    <source>
        <dbReference type="Proteomes" id="UP000614410"/>
    </source>
</evidence>
<dbReference type="Gene3D" id="3.90.1510.10">
    <property type="entry name" value="Glycerate kinase, domain 2"/>
    <property type="match status" value="1"/>
</dbReference>
<evidence type="ECO:0000256" key="3">
    <source>
        <dbReference type="ARBA" id="ARBA00022777"/>
    </source>
</evidence>
<dbReference type="PANTHER" id="PTHR21599:SF0">
    <property type="entry name" value="GLYCERATE KINASE"/>
    <property type="match status" value="1"/>
</dbReference>
<feature type="region of interest" description="Disordered" evidence="5">
    <location>
        <begin position="1"/>
        <end position="22"/>
    </location>
</feature>
<dbReference type="InterPro" id="IPR004381">
    <property type="entry name" value="Glycerate_kinase"/>
</dbReference>
<dbReference type="NCBIfam" id="TIGR00045">
    <property type="entry name" value="glycerate kinase"/>
    <property type="match status" value="1"/>
</dbReference>
<proteinExistence type="inferred from homology"/>
<comment type="caution">
    <text evidence="6">The sequence shown here is derived from an EMBL/GenBank/DDBJ whole genome shotgun (WGS) entry which is preliminary data.</text>
</comment>
<dbReference type="AlphaFoldDB" id="A0A934NE90"/>
<dbReference type="Pfam" id="PF02595">
    <property type="entry name" value="Gly_kinase"/>
    <property type="match status" value="1"/>
</dbReference>
<name>A0A934NE90_9BACT</name>
<dbReference type="GO" id="GO:0031388">
    <property type="term" value="P:organic acid phosphorylation"/>
    <property type="evidence" value="ECO:0007669"/>
    <property type="project" value="UniProtKB-UniRule"/>
</dbReference>
<dbReference type="InterPro" id="IPR036129">
    <property type="entry name" value="Glycerate_kinase_sf"/>
</dbReference>
<evidence type="ECO:0000256" key="1">
    <source>
        <dbReference type="ARBA" id="ARBA00006284"/>
    </source>
</evidence>
<dbReference type="Proteomes" id="UP000614410">
    <property type="component" value="Unassembled WGS sequence"/>
</dbReference>